<proteinExistence type="predicted"/>
<feature type="region of interest" description="Disordered" evidence="1">
    <location>
        <begin position="161"/>
        <end position="191"/>
    </location>
</feature>
<name>A0AAV9ICS8_9RHOD</name>
<protein>
    <submittedName>
        <fullName evidence="2">Uncharacterized protein</fullName>
    </submittedName>
</protein>
<organism evidence="2 3">
    <name type="scientific">Galdieria yellowstonensis</name>
    <dbReference type="NCBI Taxonomy" id="3028027"/>
    <lineage>
        <taxon>Eukaryota</taxon>
        <taxon>Rhodophyta</taxon>
        <taxon>Bangiophyceae</taxon>
        <taxon>Galdieriales</taxon>
        <taxon>Galdieriaceae</taxon>
        <taxon>Galdieria</taxon>
    </lineage>
</organism>
<keyword evidence="3" id="KW-1185">Reference proteome</keyword>
<gene>
    <name evidence="2" type="ORF">GAYE_SCF08G3073</name>
</gene>
<feature type="compositionally biased region" description="Basic and acidic residues" evidence="1">
    <location>
        <begin position="72"/>
        <end position="81"/>
    </location>
</feature>
<evidence type="ECO:0000313" key="3">
    <source>
        <dbReference type="Proteomes" id="UP001300502"/>
    </source>
</evidence>
<reference evidence="2 3" key="1">
    <citation type="submission" date="2022-07" db="EMBL/GenBank/DDBJ databases">
        <title>Genome-wide signatures of adaptation to extreme environments.</title>
        <authorList>
            <person name="Cho C.H."/>
            <person name="Yoon H.S."/>
        </authorList>
    </citation>
    <scope>NUCLEOTIDE SEQUENCE [LARGE SCALE GENOMIC DNA]</scope>
    <source>
        <strain evidence="2 3">108.79 E11</strain>
    </source>
</reference>
<accession>A0AAV9ICS8</accession>
<dbReference type="EMBL" id="JANCYU010000028">
    <property type="protein sequence ID" value="KAK4525167.1"/>
    <property type="molecule type" value="Genomic_DNA"/>
</dbReference>
<comment type="caution">
    <text evidence="2">The sequence shown here is derived from an EMBL/GenBank/DDBJ whole genome shotgun (WGS) entry which is preliminary data.</text>
</comment>
<feature type="region of interest" description="Disordered" evidence="1">
    <location>
        <begin position="68"/>
        <end position="109"/>
    </location>
</feature>
<evidence type="ECO:0000313" key="2">
    <source>
        <dbReference type="EMBL" id="KAK4525167.1"/>
    </source>
</evidence>
<dbReference type="AlphaFoldDB" id="A0AAV9ICS8"/>
<evidence type="ECO:0000256" key="1">
    <source>
        <dbReference type="SAM" id="MobiDB-lite"/>
    </source>
</evidence>
<sequence>MTNWTTQQREWLIKQLAKYGLEQVDELVDYLLQCEDKVILKEYLVGLLGNDEEAEALVQELFAKQEATNEQTDGKGKDTPRYNKKVHKGRKKSYGPSKDSSSTEKDNKASTPFMRNCLCCGKVIMEYISRCSFCGWSPEEDAEKYGKALWEETFREATLSNSRSKRNRRKVASNNGPPQQDEYWNDSSDSEEMDEIDYEILSTKERLLELERNPIERLRVLDENTDYFDLSVYNQLREEEKNKLQMEQQVKLFIQVAQIRDRV</sequence>
<feature type="compositionally biased region" description="Basic residues" evidence="1">
    <location>
        <begin position="82"/>
        <end position="93"/>
    </location>
</feature>
<dbReference type="Proteomes" id="UP001300502">
    <property type="component" value="Unassembled WGS sequence"/>
</dbReference>